<protein>
    <submittedName>
        <fullName evidence="2">Uncharacterized protein</fullName>
    </submittedName>
</protein>
<keyword evidence="1" id="KW-1185">Reference proteome</keyword>
<dbReference type="AlphaFoldDB" id="A0A915I5N5"/>
<accession>A0A915I5N5</accession>
<evidence type="ECO:0000313" key="1">
    <source>
        <dbReference type="Proteomes" id="UP000887565"/>
    </source>
</evidence>
<proteinExistence type="predicted"/>
<dbReference type="WBParaSite" id="nRc.2.0.1.t09442-RA">
    <property type="protein sequence ID" value="nRc.2.0.1.t09442-RA"/>
    <property type="gene ID" value="nRc.2.0.1.g09442"/>
</dbReference>
<reference evidence="2" key="1">
    <citation type="submission" date="2022-11" db="UniProtKB">
        <authorList>
            <consortium name="WormBaseParasite"/>
        </authorList>
    </citation>
    <scope>IDENTIFICATION</scope>
</reference>
<name>A0A915I5N5_ROMCU</name>
<organism evidence="1 2">
    <name type="scientific">Romanomermis culicivorax</name>
    <name type="common">Nematode worm</name>
    <dbReference type="NCBI Taxonomy" id="13658"/>
    <lineage>
        <taxon>Eukaryota</taxon>
        <taxon>Metazoa</taxon>
        <taxon>Ecdysozoa</taxon>
        <taxon>Nematoda</taxon>
        <taxon>Enoplea</taxon>
        <taxon>Dorylaimia</taxon>
        <taxon>Mermithida</taxon>
        <taxon>Mermithoidea</taxon>
        <taxon>Mermithidae</taxon>
        <taxon>Romanomermis</taxon>
    </lineage>
</organism>
<dbReference type="Proteomes" id="UP000887565">
    <property type="component" value="Unplaced"/>
</dbReference>
<sequence length="90" mass="10337">METGLDLQRLGCFMDVISYVDSTYTHDLHTIIRQKESSCSFNKMLNTSPVSALRSRLFNNVSILSFIILIRPKLEASLAYFKHRDHTQAT</sequence>
<evidence type="ECO:0000313" key="2">
    <source>
        <dbReference type="WBParaSite" id="nRc.2.0.1.t09442-RA"/>
    </source>
</evidence>